<evidence type="ECO:0000313" key="2">
    <source>
        <dbReference type="EMBL" id="SDH71551.1"/>
    </source>
</evidence>
<evidence type="ECO:0000256" key="1">
    <source>
        <dbReference type="SAM" id="SignalP"/>
    </source>
</evidence>
<evidence type="ECO:0008006" key="4">
    <source>
        <dbReference type="Google" id="ProtNLM"/>
    </source>
</evidence>
<organism evidence="2 3">
    <name type="scientific">Propionivibrio dicarboxylicus</name>
    <dbReference type="NCBI Taxonomy" id="83767"/>
    <lineage>
        <taxon>Bacteria</taxon>
        <taxon>Pseudomonadati</taxon>
        <taxon>Pseudomonadota</taxon>
        <taxon>Betaproteobacteria</taxon>
        <taxon>Rhodocyclales</taxon>
        <taxon>Rhodocyclaceae</taxon>
        <taxon>Propionivibrio</taxon>
    </lineage>
</organism>
<keyword evidence="1" id="KW-0732">Signal</keyword>
<evidence type="ECO:0000313" key="3">
    <source>
        <dbReference type="Proteomes" id="UP000198607"/>
    </source>
</evidence>
<sequence>MRRRSIPLFVFVCTFFLLFAQGAAFAHWIEHIGTDAQRALSASVQENADSKPAGQHERADEQCLSCLAYAGIVAAPPLDIAPSPSQVAMPGPHSEVAVTQVISRSILPYGARAPPVNL</sequence>
<feature type="signal peptide" evidence="1">
    <location>
        <begin position="1"/>
        <end position="26"/>
    </location>
</feature>
<proteinExistence type="predicted"/>
<dbReference type="RefSeq" id="WP_091937437.1">
    <property type="nucleotide sequence ID" value="NZ_FNCY01000008.1"/>
</dbReference>
<protein>
    <recommendedName>
        <fullName evidence="4">DUF2946 domain-containing protein</fullName>
    </recommendedName>
</protein>
<dbReference type="Proteomes" id="UP000198607">
    <property type="component" value="Unassembled WGS sequence"/>
</dbReference>
<dbReference type="STRING" id="83767.SAMN05660652_02143"/>
<dbReference type="EMBL" id="FNCY01000008">
    <property type="protein sequence ID" value="SDH71551.1"/>
    <property type="molecule type" value="Genomic_DNA"/>
</dbReference>
<gene>
    <name evidence="2" type="ORF">SAMN05660652_02143</name>
</gene>
<reference evidence="2 3" key="1">
    <citation type="submission" date="2016-10" db="EMBL/GenBank/DDBJ databases">
        <authorList>
            <person name="de Groot N.N."/>
        </authorList>
    </citation>
    <scope>NUCLEOTIDE SEQUENCE [LARGE SCALE GENOMIC DNA]</scope>
    <source>
        <strain evidence="2 3">DSM 5885</strain>
    </source>
</reference>
<name>A0A1G8ENU6_9RHOO</name>
<feature type="chain" id="PRO_5011770056" description="DUF2946 domain-containing protein" evidence="1">
    <location>
        <begin position="27"/>
        <end position="118"/>
    </location>
</feature>
<accession>A0A1G8ENU6</accession>
<keyword evidence="3" id="KW-1185">Reference proteome</keyword>
<dbReference type="AlphaFoldDB" id="A0A1G8ENU6"/>